<dbReference type="Gene3D" id="2.60.450.10">
    <property type="entry name" value="Lipopolysaccharide (LPS) transport protein A like domain"/>
    <property type="match status" value="1"/>
</dbReference>
<evidence type="ECO:0000256" key="2">
    <source>
        <dbReference type="ARBA" id="ARBA00022729"/>
    </source>
</evidence>
<feature type="domain" description="Organic solvent tolerance-like N-terminal" evidence="5">
    <location>
        <begin position="34"/>
        <end position="141"/>
    </location>
</feature>
<dbReference type="GO" id="GO:0009279">
    <property type="term" value="C:cell outer membrane"/>
    <property type="evidence" value="ECO:0007669"/>
    <property type="project" value="TreeGrafter"/>
</dbReference>
<accession>A0A380N283</accession>
<evidence type="ECO:0000256" key="3">
    <source>
        <dbReference type="ARBA" id="ARBA00022764"/>
    </source>
</evidence>
<sequence length="158" mass="17345" precursor="true">MRLITIFSLSAALFMHSAIAQNSDNYKEIPINLSADQGEYDAIAGRATYTGNVDITQGEMNLKGDKVVIHISEGEVTLIEAWGKLATFHYVAKNEPPIDGRGQYMKYTIASSTVEINGQAYVKQEKNETHGETLTYNLAKEQVSGKRVKMTLTPKSGG</sequence>
<organism evidence="6 7">
    <name type="scientific">Suttonella indologenes</name>
    <dbReference type="NCBI Taxonomy" id="13276"/>
    <lineage>
        <taxon>Bacteria</taxon>
        <taxon>Pseudomonadati</taxon>
        <taxon>Pseudomonadota</taxon>
        <taxon>Gammaproteobacteria</taxon>
        <taxon>Cardiobacteriales</taxon>
        <taxon>Cardiobacteriaceae</taxon>
        <taxon>Suttonella</taxon>
    </lineage>
</organism>
<evidence type="ECO:0000259" key="5">
    <source>
        <dbReference type="Pfam" id="PF03968"/>
    </source>
</evidence>
<evidence type="ECO:0000256" key="4">
    <source>
        <dbReference type="HAMAP-Rule" id="MF_01914"/>
    </source>
</evidence>
<keyword evidence="1 4" id="KW-0813">Transport</keyword>
<feature type="signal peptide" evidence="4">
    <location>
        <begin position="1"/>
        <end position="20"/>
    </location>
</feature>
<dbReference type="PANTHER" id="PTHR36504">
    <property type="entry name" value="LIPOPOLYSACCHARIDE EXPORT SYSTEM PROTEIN LPTA"/>
    <property type="match status" value="1"/>
</dbReference>
<dbReference type="PANTHER" id="PTHR36504:SF1">
    <property type="entry name" value="LIPOPOLYSACCHARIDE EXPORT SYSTEM PROTEIN LPTA"/>
    <property type="match status" value="1"/>
</dbReference>
<comment type="subunit">
    <text evidence="4">Component of the lipopolysaccharide transport and assembly complex.</text>
</comment>
<dbReference type="AlphaFoldDB" id="A0A380N283"/>
<evidence type="ECO:0000256" key="1">
    <source>
        <dbReference type="ARBA" id="ARBA00022448"/>
    </source>
</evidence>
<dbReference type="GO" id="GO:0043165">
    <property type="term" value="P:Gram-negative-bacterium-type cell outer membrane assembly"/>
    <property type="evidence" value="ECO:0007669"/>
    <property type="project" value="UniProtKB-UniRule"/>
</dbReference>
<gene>
    <name evidence="4 6" type="primary">lptA</name>
    <name evidence="6" type="ORF">NCTC10717_02384</name>
</gene>
<keyword evidence="3 4" id="KW-0574">Periplasm</keyword>
<dbReference type="RefSeq" id="WP_172459508.1">
    <property type="nucleotide sequence ID" value="NZ_UHIA01000004.1"/>
</dbReference>
<dbReference type="HAMAP" id="MF_01914">
    <property type="entry name" value="LPS_assembly_LptA"/>
    <property type="match status" value="1"/>
</dbReference>
<dbReference type="EMBL" id="UHIA01000004">
    <property type="protein sequence ID" value="SUO98628.1"/>
    <property type="molecule type" value="Genomic_DNA"/>
</dbReference>
<dbReference type="InterPro" id="IPR052037">
    <property type="entry name" value="LPS_export_LptA"/>
</dbReference>
<evidence type="ECO:0000313" key="7">
    <source>
        <dbReference type="Proteomes" id="UP000254575"/>
    </source>
</evidence>
<name>A0A380N283_9GAMM</name>
<protein>
    <recommendedName>
        <fullName evidence="4">Lipopolysaccharide export system protein LptA</fullName>
    </recommendedName>
</protein>
<proteinExistence type="inferred from homology"/>
<comment type="subcellular location">
    <subcellularLocation>
        <location evidence="4">Periplasm</location>
    </subcellularLocation>
</comment>
<feature type="chain" id="PRO_5017094359" description="Lipopolysaccharide export system protein LptA" evidence="4">
    <location>
        <begin position="21"/>
        <end position="158"/>
    </location>
</feature>
<evidence type="ECO:0000313" key="6">
    <source>
        <dbReference type="EMBL" id="SUO98628.1"/>
    </source>
</evidence>
<dbReference type="GO" id="GO:0015920">
    <property type="term" value="P:lipopolysaccharide transport"/>
    <property type="evidence" value="ECO:0007669"/>
    <property type="project" value="UniProtKB-UniRule"/>
</dbReference>
<dbReference type="GO" id="GO:0001530">
    <property type="term" value="F:lipopolysaccharide binding"/>
    <property type="evidence" value="ECO:0007669"/>
    <property type="project" value="InterPro"/>
</dbReference>
<dbReference type="Proteomes" id="UP000254575">
    <property type="component" value="Unassembled WGS sequence"/>
</dbReference>
<dbReference type="Pfam" id="PF03968">
    <property type="entry name" value="LptD_N"/>
    <property type="match status" value="1"/>
</dbReference>
<dbReference type="GO" id="GO:0030288">
    <property type="term" value="C:outer membrane-bounded periplasmic space"/>
    <property type="evidence" value="ECO:0007669"/>
    <property type="project" value="TreeGrafter"/>
</dbReference>
<comment type="similarity">
    <text evidence="4">Belongs to the LptA family.</text>
</comment>
<dbReference type="GO" id="GO:0017089">
    <property type="term" value="F:glycolipid transfer activity"/>
    <property type="evidence" value="ECO:0007669"/>
    <property type="project" value="TreeGrafter"/>
</dbReference>
<keyword evidence="7" id="KW-1185">Reference proteome</keyword>
<dbReference type="InterPro" id="IPR005653">
    <property type="entry name" value="OstA-like_N"/>
</dbReference>
<dbReference type="InterPro" id="IPR014340">
    <property type="entry name" value="LptA"/>
</dbReference>
<reference evidence="6 7" key="1">
    <citation type="submission" date="2018-06" db="EMBL/GenBank/DDBJ databases">
        <authorList>
            <consortium name="Pathogen Informatics"/>
            <person name="Doyle S."/>
        </authorList>
    </citation>
    <scope>NUCLEOTIDE SEQUENCE [LARGE SCALE GENOMIC DNA]</scope>
    <source>
        <strain evidence="6 7">NCTC10717</strain>
    </source>
</reference>
<comment type="function">
    <text evidence="4">Involved in the assembly of lipopolysaccharide (LPS). Required for the translocation of LPS from the inner membrane to the outer membrane. May form a bridge between the inner membrane and the outer membrane, via interactions with LptC and LptD, thereby facilitating LPS transfer across the periplasm.</text>
</comment>
<dbReference type="NCBIfam" id="TIGR03002">
    <property type="entry name" value="outer_YhbN_LptA"/>
    <property type="match status" value="1"/>
</dbReference>
<keyword evidence="2 4" id="KW-0732">Signal</keyword>